<keyword evidence="2 4" id="KW-0863">Zinc-finger</keyword>
<sequence length="262" mass="28883">MQPDQAPDTSQASSPPLSPRTPRAGTKTPRTLASATRTYQSPHESAARTYQSPHGSATRTYRSPPGSAVRRSPRFSPYSTPTQQPPSIPRHMTSPQPVSSTESRPPRSPAPPRPFQSPEMTERPRNDIWQHYMIERENGKKHGRCKYCGILKKNGKPNGNLLKHLTKPQQCPAVPHEVQMSLRSPSIPKFTSASAKIAPSPSDELNQDAFEMALARVFLCVCASIYACGGSDIPRLYRHGGSYNEVAVEAQTQWNSTGTRAR</sequence>
<dbReference type="PROSITE" id="PS50808">
    <property type="entry name" value="ZF_BED"/>
    <property type="match status" value="1"/>
</dbReference>
<organism evidence="7 8">
    <name type="scientific">Phytophthora fragariaefolia</name>
    <dbReference type="NCBI Taxonomy" id="1490495"/>
    <lineage>
        <taxon>Eukaryota</taxon>
        <taxon>Sar</taxon>
        <taxon>Stramenopiles</taxon>
        <taxon>Oomycota</taxon>
        <taxon>Peronosporomycetes</taxon>
        <taxon>Peronosporales</taxon>
        <taxon>Peronosporaceae</taxon>
        <taxon>Phytophthora</taxon>
    </lineage>
</organism>
<feature type="region of interest" description="Disordered" evidence="5">
    <location>
        <begin position="1"/>
        <end position="125"/>
    </location>
</feature>
<feature type="domain" description="BED-type" evidence="6">
    <location>
        <begin position="123"/>
        <end position="178"/>
    </location>
</feature>
<dbReference type="GO" id="GO:0003677">
    <property type="term" value="F:DNA binding"/>
    <property type="evidence" value="ECO:0007669"/>
    <property type="project" value="InterPro"/>
</dbReference>
<dbReference type="GO" id="GO:0008270">
    <property type="term" value="F:zinc ion binding"/>
    <property type="evidence" value="ECO:0007669"/>
    <property type="project" value="UniProtKB-KW"/>
</dbReference>
<feature type="compositionally biased region" description="Polar residues" evidence="5">
    <location>
        <begin position="28"/>
        <end position="61"/>
    </location>
</feature>
<keyword evidence="3" id="KW-0862">Zinc</keyword>
<accession>A0A9W6XQV7</accession>
<keyword evidence="1" id="KW-0479">Metal-binding</keyword>
<comment type="caution">
    <text evidence="7">The sequence shown here is derived from an EMBL/GenBank/DDBJ whole genome shotgun (WGS) entry which is preliminary data.</text>
</comment>
<evidence type="ECO:0000256" key="2">
    <source>
        <dbReference type="ARBA" id="ARBA00022771"/>
    </source>
</evidence>
<evidence type="ECO:0000256" key="5">
    <source>
        <dbReference type="SAM" id="MobiDB-lite"/>
    </source>
</evidence>
<dbReference type="InterPro" id="IPR003656">
    <property type="entry name" value="Znf_BED"/>
</dbReference>
<evidence type="ECO:0000313" key="7">
    <source>
        <dbReference type="EMBL" id="GMF43873.1"/>
    </source>
</evidence>
<feature type="compositionally biased region" description="Pro residues" evidence="5">
    <location>
        <begin position="106"/>
        <end position="115"/>
    </location>
</feature>
<name>A0A9W6XQV7_9STRA</name>
<dbReference type="AlphaFoldDB" id="A0A9W6XQV7"/>
<dbReference type="EMBL" id="BSXT01001598">
    <property type="protein sequence ID" value="GMF43873.1"/>
    <property type="molecule type" value="Genomic_DNA"/>
</dbReference>
<reference evidence="7" key="1">
    <citation type="submission" date="2023-04" db="EMBL/GenBank/DDBJ databases">
        <title>Phytophthora fragariaefolia NBRC 109709.</title>
        <authorList>
            <person name="Ichikawa N."/>
            <person name="Sato H."/>
            <person name="Tonouchi N."/>
        </authorList>
    </citation>
    <scope>NUCLEOTIDE SEQUENCE</scope>
    <source>
        <strain evidence="7">NBRC 109709</strain>
    </source>
</reference>
<evidence type="ECO:0000256" key="4">
    <source>
        <dbReference type="PROSITE-ProRule" id="PRU00027"/>
    </source>
</evidence>
<dbReference type="Proteomes" id="UP001165121">
    <property type="component" value="Unassembled WGS sequence"/>
</dbReference>
<keyword evidence="8" id="KW-1185">Reference proteome</keyword>
<evidence type="ECO:0000256" key="1">
    <source>
        <dbReference type="ARBA" id="ARBA00022723"/>
    </source>
</evidence>
<evidence type="ECO:0000259" key="6">
    <source>
        <dbReference type="PROSITE" id="PS50808"/>
    </source>
</evidence>
<evidence type="ECO:0000313" key="8">
    <source>
        <dbReference type="Proteomes" id="UP001165121"/>
    </source>
</evidence>
<proteinExistence type="predicted"/>
<evidence type="ECO:0000256" key="3">
    <source>
        <dbReference type="ARBA" id="ARBA00022833"/>
    </source>
</evidence>
<gene>
    <name evidence="7" type="ORF">Pfra01_001503500</name>
</gene>
<protein>
    <submittedName>
        <fullName evidence="7">Unnamed protein product</fullName>
    </submittedName>
</protein>